<dbReference type="SUPFAM" id="SSF52058">
    <property type="entry name" value="L domain-like"/>
    <property type="match status" value="1"/>
</dbReference>
<dbReference type="Gene3D" id="3.80.10.10">
    <property type="entry name" value="Ribonuclease Inhibitor"/>
    <property type="match status" value="1"/>
</dbReference>
<evidence type="ECO:0000313" key="4">
    <source>
        <dbReference type="Proteomes" id="UP000288805"/>
    </source>
</evidence>
<proteinExistence type="predicted"/>
<dbReference type="Proteomes" id="UP000288805">
    <property type="component" value="Unassembled WGS sequence"/>
</dbReference>
<keyword evidence="1" id="KW-0611">Plant defense</keyword>
<organism evidence="3 4">
    <name type="scientific">Vitis vinifera</name>
    <name type="common">Grape</name>
    <dbReference type="NCBI Taxonomy" id="29760"/>
    <lineage>
        <taxon>Eukaryota</taxon>
        <taxon>Viridiplantae</taxon>
        <taxon>Streptophyta</taxon>
        <taxon>Embryophyta</taxon>
        <taxon>Tracheophyta</taxon>
        <taxon>Spermatophyta</taxon>
        <taxon>Magnoliopsida</taxon>
        <taxon>eudicotyledons</taxon>
        <taxon>Gunneridae</taxon>
        <taxon>Pentapetalae</taxon>
        <taxon>rosids</taxon>
        <taxon>Vitales</taxon>
        <taxon>Vitaceae</taxon>
        <taxon>Viteae</taxon>
        <taxon>Vitis</taxon>
    </lineage>
</organism>
<feature type="compositionally biased region" description="Polar residues" evidence="2">
    <location>
        <begin position="288"/>
        <end position="297"/>
    </location>
</feature>
<dbReference type="PANTHER" id="PTHR36766:SF48">
    <property type="entry name" value="DISEASE RESISTANCE PROTEIN RGA3"/>
    <property type="match status" value="1"/>
</dbReference>
<feature type="region of interest" description="Disordered" evidence="2">
    <location>
        <begin position="286"/>
        <end position="317"/>
    </location>
</feature>
<comment type="caution">
    <text evidence="3">The sequence shown here is derived from an EMBL/GenBank/DDBJ whole genome shotgun (WGS) entry which is preliminary data.</text>
</comment>
<dbReference type="GO" id="GO:0006952">
    <property type="term" value="P:defense response"/>
    <property type="evidence" value="ECO:0007669"/>
    <property type="project" value="UniProtKB-KW"/>
</dbReference>
<evidence type="ECO:0000313" key="3">
    <source>
        <dbReference type="EMBL" id="RVX23656.1"/>
    </source>
</evidence>
<accession>A0A438KR22</accession>
<protein>
    <submittedName>
        <fullName evidence="3">Disease resistance protein RGA2</fullName>
    </submittedName>
</protein>
<dbReference type="EMBL" id="QGNW01000001">
    <property type="protein sequence ID" value="RVX23656.1"/>
    <property type="molecule type" value="Genomic_DNA"/>
</dbReference>
<dbReference type="PANTHER" id="PTHR36766">
    <property type="entry name" value="PLANT BROAD-SPECTRUM MILDEW RESISTANCE PROTEIN RPW8"/>
    <property type="match status" value="1"/>
</dbReference>
<evidence type="ECO:0000256" key="1">
    <source>
        <dbReference type="ARBA" id="ARBA00022821"/>
    </source>
</evidence>
<dbReference type="InterPro" id="IPR032675">
    <property type="entry name" value="LRR_dom_sf"/>
</dbReference>
<name>A0A438KR22_VITVI</name>
<dbReference type="AlphaFoldDB" id="A0A438KR22"/>
<reference evidence="3 4" key="1">
    <citation type="journal article" date="2018" name="PLoS Genet.">
        <title>Population sequencing reveals clonal diversity and ancestral inbreeding in the grapevine cultivar Chardonnay.</title>
        <authorList>
            <person name="Roach M.J."/>
            <person name="Johnson D.L."/>
            <person name="Bohlmann J."/>
            <person name="van Vuuren H.J."/>
            <person name="Jones S.J."/>
            <person name="Pretorius I.S."/>
            <person name="Schmidt S.A."/>
            <person name="Borneman A.R."/>
        </authorList>
    </citation>
    <scope>NUCLEOTIDE SEQUENCE [LARGE SCALE GENOMIC DNA]</scope>
    <source>
        <strain evidence="4">cv. Chardonnay</strain>
        <tissue evidence="3">Leaf</tissue>
    </source>
</reference>
<evidence type="ECO:0000256" key="2">
    <source>
        <dbReference type="SAM" id="MobiDB-lite"/>
    </source>
</evidence>
<sequence>MLQSLTKVGLQHLTSLKTLGINNCRMLQSLTEVGLQHLTSLESLWINNCPMLQSLTKVGLQHLTSLESLWINKCSMLQSLTKVGLQHLTSLKTLRIYDCSKLKYLTKERLPDSLSYLFIYKCPLLEKRCQFEKGEEWRYIAHIPNIEINEEGRFLGAQHLMLIALFKKTKKLRGSVSAMSKAKGKAEAEDIMYKNRGISIETSPNDGTLSPSFFRNCCLAHGKVNNPLNCETVFDENLLLGPNGLWKLCDFGSTSTNHKHFKKPEWALKKTISESTVHLHIQLPRCPDNNSKSVRTQNGHHNKPATEGTSGPETWGFGTESFTATPAASSNISRPSPLEAIMPSCLLTQRRLRASWLLNLLNGLVSNLFGEVISSWALLAIRDGNRIQHLHKFPGFHGLLTNLYCSECLDFQNERKLNPLIRN</sequence>
<gene>
    <name evidence="3" type="primary">RGA2_13</name>
    <name evidence="3" type="ORF">CK203_000091</name>
</gene>